<organism evidence="3 4">
    <name type="scientific">Aurantimonas manganoxydans (strain ATCC BAA-1229 / DSM 21871 / SI85-9A1)</name>
    <dbReference type="NCBI Taxonomy" id="287752"/>
    <lineage>
        <taxon>Bacteria</taxon>
        <taxon>Pseudomonadati</taxon>
        <taxon>Pseudomonadota</taxon>
        <taxon>Alphaproteobacteria</taxon>
        <taxon>Hyphomicrobiales</taxon>
        <taxon>Aurantimonadaceae</taxon>
        <taxon>Aurantimonas</taxon>
    </lineage>
</organism>
<feature type="domain" description="YhaN AAA" evidence="2">
    <location>
        <begin position="37"/>
        <end position="75"/>
    </location>
</feature>
<dbReference type="BioCyc" id="AURANTIMONAS:SI859A1_02833-MONOMER"/>
<dbReference type="GO" id="GO:0016887">
    <property type="term" value="F:ATP hydrolysis activity"/>
    <property type="evidence" value="ECO:0007669"/>
    <property type="project" value="InterPro"/>
</dbReference>
<gene>
    <name evidence="3" type="ORF">SI859A1_02833</name>
</gene>
<dbReference type="InterPro" id="IPR051396">
    <property type="entry name" value="Bact_Antivir_Def_Nuclease"/>
</dbReference>
<comment type="caution">
    <text evidence="3">The sequence shown here is derived from an EMBL/GenBank/DDBJ whole genome shotgun (WGS) entry which is preliminary data.</text>
</comment>
<evidence type="ECO:0000313" key="4">
    <source>
        <dbReference type="Proteomes" id="UP000000321"/>
    </source>
</evidence>
<dbReference type="Gene3D" id="3.40.50.300">
    <property type="entry name" value="P-loop containing nucleotide triphosphate hydrolases"/>
    <property type="match status" value="2"/>
</dbReference>
<dbReference type="PANTHER" id="PTHR43581">
    <property type="entry name" value="ATP/GTP PHOSPHATASE"/>
    <property type="match status" value="1"/>
</dbReference>
<accession>Q1YGJ3</accession>
<dbReference type="SUPFAM" id="SSF52540">
    <property type="entry name" value="P-loop containing nucleoside triphosphate hydrolases"/>
    <property type="match status" value="1"/>
</dbReference>
<dbReference type="Pfam" id="PF13514">
    <property type="entry name" value="AAA_27"/>
    <property type="match status" value="1"/>
</dbReference>
<dbReference type="EMBL" id="AAPJ01000005">
    <property type="protein sequence ID" value="EAS49232.1"/>
    <property type="molecule type" value="Genomic_DNA"/>
</dbReference>
<dbReference type="HOGENOM" id="CLU_033235_0_0_5"/>
<dbReference type="InterPro" id="IPR003959">
    <property type="entry name" value="ATPase_AAA_core"/>
</dbReference>
<keyword evidence="4" id="KW-1185">Reference proteome</keyword>
<proteinExistence type="predicted"/>
<dbReference type="AlphaFoldDB" id="Q1YGJ3"/>
<evidence type="ECO:0000259" key="1">
    <source>
        <dbReference type="Pfam" id="PF13304"/>
    </source>
</evidence>
<evidence type="ECO:0008006" key="5">
    <source>
        <dbReference type="Google" id="ProtNLM"/>
    </source>
</evidence>
<dbReference type="Proteomes" id="UP000000321">
    <property type="component" value="Unassembled WGS sequence"/>
</dbReference>
<protein>
    <recommendedName>
        <fullName evidence="5">ATPase AAA-type core domain-containing protein</fullName>
    </recommendedName>
</protein>
<dbReference type="GO" id="GO:0005524">
    <property type="term" value="F:ATP binding"/>
    <property type="evidence" value="ECO:0007669"/>
    <property type="project" value="InterPro"/>
</dbReference>
<dbReference type="PANTHER" id="PTHR43581:SF4">
    <property type="entry name" value="ATP_GTP PHOSPHATASE"/>
    <property type="match status" value="1"/>
</dbReference>
<dbReference type="Pfam" id="PF13304">
    <property type="entry name" value="AAA_21"/>
    <property type="match status" value="1"/>
</dbReference>
<reference evidence="3 4" key="1">
    <citation type="journal article" date="2008" name="Appl. Environ. Microbiol.">
        <title>Genomic insights into Mn(II) oxidation by the marine alphaproteobacterium Aurantimonas sp. strain SI85-9A1.</title>
        <authorList>
            <person name="Dick G.J."/>
            <person name="Podell S."/>
            <person name="Johnson H.A."/>
            <person name="Rivera-Espinoza Y."/>
            <person name="Bernier-Latmani R."/>
            <person name="McCarthy J.K."/>
            <person name="Torpey J.W."/>
            <person name="Clement B.G."/>
            <person name="Gaasterland T."/>
            <person name="Tebo B.M."/>
        </authorList>
    </citation>
    <scope>NUCLEOTIDE SEQUENCE [LARGE SCALE GENOMIC DNA]</scope>
    <source>
        <strain evidence="3 4">SI85-9A1</strain>
    </source>
</reference>
<evidence type="ECO:0000313" key="3">
    <source>
        <dbReference type="EMBL" id="EAS49232.1"/>
    </source>
</evidence>
<dbReference type="InterPro" id="IPR027417">
    <property type="entry name" value="P-loop_NTPase"/>
</dbReference>
<dbReference type="InterPro" id="IPR038734">
    <property type="entry name" value="YhaN_AAA"/>
</dbReference>
<dbReference type="CDD" id="cd00267">
    <property type="entry name" value="ABC_ATPase"/>
    <property type="match status" value="1"/>
</dbReference>
<name>Q1YGJ3_AURMS</name>
<sequence length="615" mass="70220">MWPALALTLTGVLASEMLELDHFVGVDFYRFKALKSFRLDLRHFNILVGPNNAGKSTVLAAFRMLAHGMRRAESRKAELVHGPNGMTKGHGIDLTQISVAEENLFYDYNDEEPAWVRFRLGSGNSLTLYFPEHGVCRLIPDAQGRSYASPASFKNQFRCPIGFVPILGPVEQFEELNERETARRALYNYRAARNFRNTWYHYPDGFSELRALILRTWPGMDVAVPEVNHSHAKPRLEMWCPEARHPREIAWAGFGFQVWCQMLTHVVRWRTASIFLIDEPDIYLHSDLQRQLLAILKELGPDIVLATHSTEIVTEADTEDIVLIDKRRLRSRRLRQPDQLGNVFKLLGSSVNPVLTQIAKTRRVLFVEGDDFKLIARIARKLNYSRVANRSDFAVVKIEGFNPDRIKILKQGMEETLGVNVEAAVILDSDFRSDEECHYIATECRKHCQFAVVHTRKEIENFLLVPAAIDRAAAAKLASRSRRGDQAVEAVPIAETALEQYAKEKRHYVVAQRLAAAKKFDRESRLRTYEEKINERELRKIDQTWEALDGRLSLIGGKEAFSFVTKEIQERLGVSITPASVIDAMRIEEVPDEMMSLVSKIAEFSDKTPSKDIEN</sequence>
<evidence type="ECO:0000259" key="2">
    <source>
        <dbReference type="Pfam" id="PF13514"/>
    </source>
</evidence>
<feature type="domain" description="ATPase AAA-type core" evidence="1">
    <location>
        <begin position="242"/>
        <end position="313"/>
    </location>
</feature>